<reference evidence="2" key="1">
    <citation type="submission" date="2020-05" db="EMBL/GenBank/DDBJ databases">
        <authorList>
            <person name="Chiriac C."/>
            <person name="Salcher M."/>
            <person name="Ghai R."/>
            <person name="Kavagutti S V."/>
        </authorList>
    </citation>
    <scope>NUCLEOTIDE SEQUENCE</scope>
</reference>
<proteinExistence type="inferred from homology"/>
<dbReference type="GO" id="GO:0030163">
    <property type="term" value="P:protein catabolic process"/>
    <property type="evidence" value="ECO:0007669"/>
    <property type="project" value="InterPro"/>
</dbReference>
<dbReference type="Pfam" id="PF02617">
    <property type="entry name" value="ClpS"/>
    <property type="match status" value="1"/>
</dbReference>
<dbReference type="GO" id="GO:0006508">
    <property type="term" value="P:proteolysis"/>
    <property type="evidence" value="ECO:0007669"/>
    <property type="project" value="InterPro"/>
</dbReference>
<dbReference type="HAMAP" id="MF_00302">
    <property type="entry name" value="ClpS"/>
    <property type="match status" value="1"/>
</dbReference>
<dbReference type="InterPro" id="IPR003769">
    <property type="entry name" value="ClpS_core"/>
</dbReference>
<dbReference type="InterPro" id="IPR022935">
    <property type="entry name" value="ClpS"/>
</dbReference>
<dbReference type="EMBL" id="CAFBRC010000110">
    <property type="protein sequence ID" value="CAB5077719.1"/>
    <property type="molecule type" value="Genomic_DNA"/>
</dbReference>
<protein>
    <submittedName>
        <fullName evidence="2">Unannotated protein</fullName>
    </submittedName>
</protein>
<gene>
    <name evidence="2" type="ORF">UFOPK2342_01447</name>
    <name evidence="3" type="ORF">UFOPK4367_01327</name>
</gene>
<dbReference type="AlphaFoldDB" id="A0A6J6NGA1"/>
<evidence type="ECO:0000313" key="3">
    <source>
        <dbReference type="EMBL" id="CAB5077719.1"/>
    </source>
</evidence>
<feature type="domain" description="Adaptor protein ClpS core" evidence="1">
    <location>
        <begin position="21"/>
        <end position="91"/>
    </location>
</feature>
<evidence type="ECO:0000313" key="2">
    <source>
        <dbReference type="EMBL" id="CAB4685349.1"/>
    </source>
</evidence>
<sequence>MSILSTIVAEPELDLQVGLAKPWNIIVWNDPINLMTYVTRVFMTVFGYSKEKSERLMMEVHNDGKSLVATGAREAMEHSVTRLHEFGLWATLEQSS</sequence>
<dbReference type="NCBIfam" id="NF000668">
    <property type="entry name" value="PRK00033.1-1"/>
    <property type="match status" value="1"/>
</dbReference>
<organism evidence="2">
    <name type="scientific">freshwater metagenome</name>
    <dbReference type="NCBI Taxonomy" id="449393"/>
    <lineage>
        <taxon>unclassified sequences</taxon>
        <taxon>metagenomes</taxon>
        <taxon>ecological metagenomes</taxon>
    </lineage>
</organism>
<name>A0A6J6NGA1_9ZZZZ</name>
<dbReference type="PANTHER" id="PTHR33473:SF19">
    <property type="entry name" value="ATP-DEPENDENT CLP PROTEASE ADAPTER PROTEIN CLPS"/>
    <property type="match status" value="1"/>
</dbReference>
<dbReference type="InterPro" id="IPR014719">
    <property type="entry name" value="Ribosomal_bL12_C/ClpS-like"/>
</dbReference>
<accession>A0A6J6NGA1</accession>
<evidence type="ECO:0000259" key="1">
    <source>
        <dbReference type="Pfam" id="PF02617"/>
    </source>
</evidence>
<dbReference type="PANTHER" id="PTHR33473">
    <property type="entry name" value="ATP-DEPENDENT CLP PROTEASE ADAPTER PROTEIN CLPS1, CHLOROPLASTIC"/>
    <property type="match status" value="1"/>
</dbReference>
<dbReference type="EMBL" id="CAEZXB010000037">
    <property type="protein sequence ID" value="CAB4685349.1"/>
    <property type="molecule type" value="Genomic_DNA"/>
</dbReference>
<dbReference type="Gene3D" id="3.30.1390.10">
    <property type="match status" value="1"/>
</dbReference>
<dbReference type="SUPFAM" id="SSF54736">
    <property type="entry name" value="ClpS-like"/>
    <property type="match status" value="1"/>
</dbReference>